<gene>
    <name evidence="1" type="ORF">METZ01_LOCUS121789</name>
</gene>
<evidence type="ECO:0000313" key="1">
    <source>
        <dbReference type="EMBL" id="SVA68935.1"/>
    </source>
</evidence>
<feature type="non-terminal residue" evidence="1">
    <location>
        <position position="37"/>
    </location>
</feature>
<protein>
    <submittedName>
        <fullName evidence="1">Uncharacterized protein</fullName>
    </submittedName>
</protein>
<organism evidence="1">
    <name type="scientific">marine metagenome</name>
    <dbReference type="NCBI Taxonomy" id="408172"/>
    <lineage>
        <taxon>unclassified sequences</taxon>
        <taxon>metagenomes</taxon>
        <taxon>ecological metagenomes</taxon>
    </lineage>
</organism>
<dbReference type="EMBL" id="UINC01016581">
    <property type="protein sequence ID" value="SVA68935.1"/>
    <property type="molecule type" value="Genomic_DNA"/>
</dbReference>
<reference evidence="1" key="1">
    <citation type="submission" date="2018-05" db="EMBL/GenBank/DDBJ databases">
        <authorList>
            <person name="Lanie J.A."/>
            <person name="Ng W.-L."/>
            <person name="Kazmierczak K.M."/>
            <person name="Andrzejewski T.M."/>
            <person name="Davidsen T.M."/>
            <person name="Wayne K.J."/>
            <person name="Tettelin H."/>
            <person name="Glass J.I."/>
            <person name="Rusch D."/>
            <person name="Podicherti R."/>
            <person name="Tsui H.-C.T."/>
            <person name="Winkler M.E."/>
        </authorList>
    </citation>
    <scope>NUCLEOTIDE SEQUENCE</scope>
</reference>
<sequence>MGISFSTDKKQEELINQIQNIISSIKEKINDNNIALT</sequence>
<name>A0A381XW50_9ZZZZ</name>
<accession>A0A381XW50</accession>
<dbReference type="AlphaFoldDB" id="A0A381XW50"/>
<proteinExistence type="predicted"/>